<proteinExistence type="predicted"/>
<evidence type="ECO:0008006" key="3">
    <source>
        <dbReference type="Google" id="ProtNLM"/>
    </source>
</evidence>
<reference evidence="2" key="2">
    <citation type="journal article" date="2020" name="Int. J. Syst. Evol. Microbiol.">
        <title>Genomic insights into a novel species Rhodoferax aquaticus sp. nov., isolated from freshwater.</title>
        <authorList>
            <person name="Li T."/>
            <person name="Zhuo Y."/>
            <person name="Jin C.Z."/>
            <person name="Wu X."/>
            <person name="Ko S.R."/>
            <person name="Jin F.J."/>
            <person name="Ahn C.Y."/>
            <person name="Oh H.M."/>
            <person name="Lee H.G."/>
            <person name="Jin L."/>
        </authorList>
    </citation>
    <scope>NUCLEOTIDE SEQUENCE [LARGE SCALE GENOMIC DNA]</scope>
    <source>
        <strain evidence="2">Gr-4</strain>
    </source>
</reference>
<gene>
    <name evidence="1" type="ORF">EXZ61_13095</name>
</gene>
<reference evidence="2" key="1">
    <citation type="submission" date="2019-02" db="EMBL/GenBank/DDBJ databases">
        <title>Complete genome sequence of Rhodoferax sp. Gr-4.</title>
        <authorList>
            <person name="Jin L."/>
        </authorList>
    </citation>
    <scope>NUCLEOTIDE SEQUENCE [LARGE SCALE GENOMIC DNA]</scope>
    <source>
        <strain evidence="2">Gr-4</strain>
    </source>
</reference>
<accession>A0A515EQY0</accession>
<dbReference type="KEGG" id="rhg:EXZ61_13095"/>
<dbReference type="EMBL" id="CP036282">
    <property type="protein sequence ID" value="QDL55025.1"/>
    <property type="molecule type" value="Genomic_DNA"/>
</dbReference>
<dbReference type="AlphaFoldDB" id="A0A515EQY0"/>
<dbReference type="Gene3D" id="3.40.50.300">
    <property type="entry name" value="P-loop containing nucleotide triphosphate hydrolases"/>
    <property type="match status" value="1"/>
</dbReference>
<keyword evidence="2" id="KW-1185">Reference proteome</keyword>
<dbReference type="InterPro" id="IPR027417">
    <property type="entry name" value="P-loop_NTPase"/>
</dbReference>
<sequence>MSTITYTSAANHLPESKMRLYPTKVINIIGGPGCDKSLFSAAIILHLNMKHKTVETIPDYAKSLVWQQNFEVLKNQYFIAQRQFEMLNLLDGQVQYLITECSLPQVLYYNHNYADNICDIAKTRMQILEWYGQHNNINILVERGDKKYVHTGRFQDEESARAIDRGLRALLIHEGLPFTSLPPDIEAINAFASTLVD</sequence>
<name>A0A515EQY0_9BURK</name>
<dbReference type="RefSeq" id="WP_142812185.1">
    <property type="nucleotide sequence ID" value="NZ_CP036282.1"/>
</dbReference>
<dbReference type="Proteomes" id="UP000317365">
    <property type="component" value="Chromosome"/>
</dbReference>
<evidence type="ECO:0000313" key="2">
    <source>
        <dbReference type="Proteomes" id="UP000317365"/>
    </source>
</evidence>
<organism evidence="1 2">
    <name type="scientific">Rhodoferax aquaticus</name>
    <dbReference type="NCBI Taxonomy" id="2527691"/>
    <lineage>
        <taxon>Bacteria</taxon>
        <taxon>Pseudomonadati</taxon>
        <taxon>Pseudomonadota</taxon>
        <taxon>Betaproteobacteria</taxon>
        <taxon>Burkholderiales</taxon>
        <taxon>Comamonadaceae</taxon>
        <taxon>Rhodoferax</taxon>
    </lineage>
</organism>
<evidence type="ECO:0000313" key="1">
    <source>
        <dbReference type="EMBL" id="QDL55025.1"/>
    </source>
</evidence>
<protein>
    <recommendedName>
        <fullName evidence="3">NadR/Ttd14 AAA domain-containing protein</fullName>
    </recommendedName>
</protein>